<evidence type="ECO:0000313" key="2">
    <source>
        <dbReference type="EMBL" id="DAF42882.1"/>
    </source>
</evidence>
<protein>
    <submittedName>
        <fullName evidence="2">Ligase</fullName>
    </submittedName>
</protein>
<dbReference type="Gene3D" id="3.30.470.30">
    <property type="entry name" value="DNA ligase/mRNA capping enzyme"/>
    <property type="match status" value="1"/>
</dbReference>
<dbReference type="SUPFAM" id="SSF56091">
    <property type="entry name" value="DNA ligase/mRNA capping enzyme, catalytic domain"/>
    <property type="match status" value="1"/>
</dbReference>
<dbReference type="GO" id="GO:0016874">
    <property type="term" value="F:ligase activity"/>
    <property type="evidence" value="ECO:0007669"/>
    <property type="project" value="UniProtKB-KW"/>
</dbReference>
<keyword evidence="2" id="KW-0436">Ligase</keyword>
<sequence length="204" mass="24054">MTFKFPRTPHMKGSKGTDDDVFKNHYRYDGLVIATEKMDGSNISLGKETWFTRAGNNYNKEWTYPINNWYYPIKDKLKDNEVVLGEFLHWRKSVPYNDLPSDYMLFGIKEDDLILDWETTKKRAKELGIPIVKELSKVGTFDEVVKEATANLTEDIEGFVVRPVNSFPMDKYDFYVRKLVQGHFESVRFSEGENNFKEDWYNEN</sequence>
<dbReference type="EMBL" id="BK032497">
    <property type="protein sequence ID" value="DAF42882.1"/>
    <property type="molecule type" value="Genomic_DNA"/>
</dbReference>
<reference evidence="2" key="1">
    <citation type="journal article" date="2021" name="Proc. Natl. Acad. Sci. U.S.A.">
        <title>A Catalog of Tens of Thousands of Viruses from Human Metagenomes Reveals Hidden Associations with Chronic Diseases.</title>
        <authorList>
            <person name="Tisza M.J."/>
            <person name="Buck C.B."/>
        </authorList>
    </citation>
    <scope>NUCLEOTIDE SEQUENCE</scope>
    <source>
        <strain evidence="2">CtHip2</strain>
    </source>
</reference>
<proteinExistence type="predicted"/>
<accession>A0A8S5RWS5</accession>
<feature type="domain" description="RNA ligase" evidence="1">
    <location>
        <begin position="32"/>
        <end position="170"/>
    </location>
</feature>
<name>A0A8S5RWS5_9CAUD</name>
<evidence type="ECO:0000259" key="1">
    <source>
        <dbReference type="Pfam" id="PF09414"/>
    </source>
</evidence>
<dbReference type="Pfam" id="PF09414">
    <property type="entry name" value="RNA_ligase"/>
    <property type="match status" value="1"/>
</dbReference>
<dbReference type="InterPro" id="IPR021122">
    <property type="entry name" value="RNA_ligase_dom_REL/Rnl2"/>
</dbReference>
<organism evidence="2">
    <name type="scientific">Siphoviridae sp. ctHip2</name>
    <dbReference type="NCBI Taxonomy" id="2827830"/>
    <lineage>
        <taxon>Viruses</taxon>
        <taxon>Duplodnaviria</taxon>
        <taxon>Heunggongvirae</taxon>
        <taxon>Uroviricota</taxon>
        <taxon>Caudoviricetes</taxon>
    </lineage>
</organism>